<sequence length="483" mass="54318">MQLFAYNQVGQTDELVIWVGVLGISDPPPVSFSIAGGDAVIPKDTGASFEPLGDGSALNHRAIFVFDWPDTPERFPIEVTCGDAKVHLTSKRPPRLLPVLGETSFNLLLLSCYYQPNDKTARNVAWLIRQLKPAADFTFLAGDQVYLDLPLLQDLPKEKTKLAQILGKKYLTNWFSAQLSQPGLANLLTHGPALCIPDDHEYWNNYPYYQIQLNNTHSTNDRENWRGVATLLYQRYQMAPAQNNGFFRMDIAPLYMLFVDGRSVRDDADDHMFNAASINALTQWTDELLARKAANMSAVGLLSSGQAFLMEKANAWRRRLVDAEMPNYKDFETLKTALTKLINAGIPVIYLTGDVHWGRIVEGRNKRGEVMFCEIIASPARLIDSIGQDQLNFVNNKLRKIFDATKPFPYHTDPPDEVPDMKLANLDFSIKHKQSGDHVAMLRFNQIPGGVSLAVDYYCTDPDTQKRTMYSKTVAPIKIVSLN</sequence>
<evidence type="ECO:0000313" key="1">
    <source>
        <dbReference type="EMBL" id="SFK29332.1"/>
    </source>
</evidence>
<dbReference type="RefSeq" id="WP_090697105.1">
    <property type="nucleotide sequence ID" value="NZ_FOSP01000003.1"/>
</dbReference>
<protein>
    <recommendedName>
        <fullName evidence="3">PhoD-like phosphatase metallophosphatase domain-containing protein</fullName>
    </recommendedName>
</protein>
<dbReference type="PANTHER" id="PTHR33987:SF1">
    <property type="entry name" value="CALCINEURIN-LIKE METALLO-PHOSPHOESTERASE SUPERFAMILY PROTEIN"/>
    <property type="match status" value="1"/>
</dbReference>
<organism evidence="1 2">
    <name type="scientific">Nitrosomonas aestuarii</name>
    <dbReference type="NCBI Taxonomy" id="52441"/>
    <lineage>
        <taxon>Bacteria</taxon>
        <taxon>Pseudomonadati</taxon>
        <taxon>Pseudomonadota</taxon>
        <taxon>Betaproteobacteria</taxon>
        <taxon>Nitrosomonadales</taxon>
        <taxon>Nitrosomonadaceae</taxon>
        <taxon>Nitrosomonas</taxon>
    </lineage>
</organism>
<dbReference type="Proteomes" id="UP000199533">
    <property type="component" value="Unassembled WGS sequence"/>
</dbReference>
<dbReference type="InterPro" id="IPR029052">
    <property type="entry name" value="Metallo-depent_PP-like"/>
</dbReference>
<reference evidence="2" key="1">
    <citation type="submission" date="2016-10" db="EMBL/GenBank/DDBJ databases">
        <authorList>
            <person name="Varghese N."/>
            <person name="Submissions S."/>
        </authorList>
    </citation>
    <scope>NUCLEOTIDE SEQUENCE [LARGE SCALE GENOMIC DNA]</scope>
    <source>
        <strain evidence="2">Nm69</strain>
    </source>
</reference>
<gene>
    <name evidence="1" type="ORF">SAMN05216302_1003128</name>
</gene>
<keyword evidence="2" id="KW-1185">Reference proteome</keyword>
<evidence type="ECO:0000313" key="2">
    <source>
        <dbReference type="Proteomes" id="UP000199533"/>
    </source>
</evidence>
<name>A0A1I3YBY2_9PROT</name>
<dbReference type="STRING" id="52441.SAMN05216302_1003128"/>
<dbReference type="PANTHER" id="PTHR33987">
    <property type="entry name" value="CALCINEURIN-LIKE METALLO-PHOSPHOESTERASE SUPERFAMILY PROTEIN"/>
    <property type="match status" value="1"/>
</dbReference>
<dbReference type="AlphaFoldDB" id="A0A1I3YBY2"/>
<dbReference type="EMBL" id="FOSP01000003">
    <property type="protein sequence ID" value="SFK29332.1"/>
    <property type="molecule type" value="Genomic_DNA"/>
</dbReference>
<proteinExistence type="predicted"/>
<dbReference type="InterPro" id="IPR038607">
    <property type="entry name" value="PhoD-like_sf"/>
</dbReference>
<dbReference type="Gene3D" id="3.60.21.70">
    <property type="entry name" value="PhoD-like phosphatase"/>
    <property type="match status" value="1"/>
</dbReference>
<evidence type="ECO:0008006" key="3">
    <source>
        <dbReference type="Google" id="ProtNLM"/>
    </source>
</evidence>
<dbReference type="OrthoDB" id="5841699at2"/>
<accession>A0A1I3YBY2</accession>
<dbReference type="SUPFAM" id="SSF56300">
    <property type="entry name" value="Metallo-dependent phosphatases"/>
    <property type="match status" value="1"/>
</dbReference>